<dbReference type="EMBL" id="ML213753">
    <property type="protein sequence ID" value="TFK31437.1"/>
    <property type="molecule type" value="Genomic_DNA"/>
</dbReference>
<feature type="coiled-coil region" evidence="1">
    <location>
        <begin position="42"/>
        <end position="80"/>
    </location>
</feature>
<evidence type="ECO:0000313" key="3">
    <source>
        <dbReference type="Proteomes" id="UP000308652"/>
    </source>
</evidence>
<evidence type="ECO:0000313" key="2">
    <source>
        <dbReference type="EMBL" id="TFK31437.1"/>
    </source>
</evidence>
<gene>
    <name evidence="2" type="ORF">BDQ12DRAFT_694160</name>
</gene>
<proteinExistence type="predicted"/>
<organism evidence="2 3">
    <name type="scientific">Crucibulum laeve</name>
    <dbReference type="NCBI Taxonomy" id="68775"/>
    <lineage>
        <taxon>Eukaryota</taxon>
        <taxon>Fungi</taxon>
        <taxon>Dikarya</taxon>
        <taxon>Basidiomycota</taxon>
        <taxon>Agaricomycotina</taxon>
        <taxon>Agaricomycetes</taxon>
        <taxon>Agaricomycetidae</taxon>
        <taxon>Agaricales</taxon>
        <taxon>Agaricineae</taxon>
        <taxon>Nidulariaceae</taxon>
        <taxon>Crucibulum</taxon>
    </lineage>
</organism>
<keyword evidence="3" id="KW-1185">Reference proteome</keyword>
<evidence type="ECO:0000256" key="1">
    <source>
        <dbReference type="SAM" id="Coils"/>
    </source>
</evidence>
<name>A0A5C3LEZ6_9AGAR</name>
<keyword evidence="1" id="KW-0175">Coiled coil</keyword>
<protein>
    <submittedName>
        <fullName evidence="2">Uncharacterized protein</fullName>
    </submittedName>
</protein>
<sequence length="80" mass="9921">MTDIMISTYRKKRREFEKLVFQRDEEQRLKQVEAQRREDALKAEAQLREDNLKKEVRRKEQEAQVMKEELEKLKQMLLQK</sequence>
<accession>A0A5C3LEZ6</accession>
<dbReference type="Proteomes" id="UP000308652">
    <property type="component" value="Unassembled WGS sequence"/>
</dbReference>
<reference evidence="2 3" key="1">
    <citation type="journal article" date="2019" name="Nat. Ecol. Evol.">
        <title>Megaphylogeny resolves global patterns of mushroom evolution.</title>
        <authorList>
            <person name="Varga T."/>
            <person name="Krizsan K."/>
            <person name="Foldi C."/>
            <person name="Dima B."/>
            <person name="Sanchez-Garcia M."/>
            <person name="Sanchez-Ramirez S."/>
            <person name="Szollosi G.J."/>
            <person name="Szarkandi J.G."/>
            <person name="Papp V."/>
            <person name="Albert L."/>
            <person name="Andreopoulos W."/>
            <person name="Angelini C."/>
            <person name="Antonin V."/>
            <person name="Barry K.W."/>
            <person name="Bougher N.L."/>
            <person name="Buchanan P."/>
            <person name="Buyck B."/>
            <person name="Bense V."/>
            <person name="Catcheside P."/>
            <person name="Chovatia M."/>
            <person name="Cooper J."/>
            <person name="Damon W."/>
            <person name="Desjardin D."/>
            <person name="Finy P."/>
            <person name="Geml J."/>
            <person name="Haridas S."/>
            <person name="Hughes K."/>
            <person name="Justo A."/>
            <person name="Karasinski D."/>
            <person name="Kautmanova I."/>
            <person name="Kiss B."/>
            <person name="Kocsube S."/>
            <person name="Kotiranta H."/>
            <person name="LaButti K.M."/>
            <person name="Lechner B.E."/>
            <person name="Liimatainen K."/>
            <person name="Lipzen A."/>
            <person name="Lukacs Z."/>
            <person name="Mihaltcheva S."/>
            <person name="Morgado L.N."/>
            <person name="Niskanen T."/>
            <person name="Noordeloos M.E."/>
            <person name="Ohm R.A."/>
            <person name="Ortiz-Santana B."/>
            <person name="Ovrebo C."/>
            <person name="Racz N."/>
            <person name="Riley R."/>
            <person name="Savchenko A."/>
            <person name="Shiryaev A."/>
            <person name="Soop K."/>
            <person name="Spirin V."/>
            <person name="Szebenyi C."/>
            <person name="Tomsovsky M."/>
            <person name="Tulloss R.E."/>
            <person name="Uehling J."/>
            <person name="Grigoriev I.V."/>
            <person name="Vagvolgyi C."/>
            <person name="Papp T."/>
            <person name="Martin F.M."/>
            <person name="Miettinen O."/>
            <person name="Hibbett D.S."/>
            <person name="Nagy L.G."/>
        </authorList>
    </citation>
    <scope>NUCLEOTIDE SEQUENCE [LARGE SCALE GENOMIC DNA]</scope>
    <source>
        <strain evidence="2 3">CBS 166.37</strain>
    </source>
</reference>
<dbReference type="AlphaFoldDB" id="A0A5C3LEZ6"/>